<proteinExistence type="predicted"/>
<reference evidence="3" key="1">
    <citation type="journal article" date="2019" name="Int. J. Syst. Evol. Microbiol.">
        <title>The Global Catalogue of Microorganisms (GCM) 10K type strain sequencing project: providing services to taxonomists for standard genome sequencing and annotation.</title>
        <authorList>
            <consortium name="The Broad Institute Genomics Platform"/>
            <consortium name="The Broad Institute Genome Sequencing Center for Infectious Disease"/>
            <person name="Wu L."/>
            <person name="Ma J."/>
        </authorList>
    </citation>
    <scope>NUCLEOTIDE SEQUENCE [LARGE SCALE GENOMIC DNA]</scope>
    <source>
        <strain evidence="3">JCM 17137</strain>
    </source>
</reference>
<evidence type="ECO:0000313" key="3">
    <source>
        <dbReference type="Proteomes" id="UP001500908"/>
    </source>
</evidence>
<keyword evidence="3" id="KW-1185">Reference proteome</keyword>
<sequence length="115" mass="11821">MRNPHPWAALPTGFAAAPSVQRRATGRSDHARHPAGTAPTDFRIGAPSHAAHPDPARKTSCSGVNPHRRSTTGGAAPCAVAPRATASELAVLGTPARGHPPDALSPPVRRSPLAR</sequence>
<organism evidence="2 3">
    <name type="scientific">Salinactinospora qingdaonensis</name>
    <dbReference type="NCBI Taxonomy" id="702744"/>
    <lineage>
        <taxon>Bacteria</taxon>
        <taxon>Bacillati</taxon>
        <taxon>Actinomycetota</taxon>
        <taxon>Actinomycetes</taxon>
        <taxon>Streptosporangiales</taxon>
        <taxon>Nocardiopsidaceae</taxon>
        <taxon>Salinactinospora</taxon>
    </lineage>
</organism>
<evidence type="ECO:0000256" key="1">
    <source>
        <dbReference type="SAM" id="MobiDB-lite"/>
    </source>
</evidence>
<comment type="caution">
    <text evidence="2">The sequence shown here is derived from an EMBL/GenBank/DDBJ whole genome shotgun (WGS) entry which is preliminary data.</text>
</comment>
<name>A0ABP7FLT3_9ACTN</name>
<dbReference type="EMBL" id="BAABDD010000007">
    <property type="protein sequence ID" value="GAA3740916.1"/>
    <property type="molecule type" value="Genomic_DNA"/>
</dbReference>
<accession>A0ABP7FLT3</accession>
<evidence type="ECO:0000313" key="2">
    <source>
        <dbReference type="EMBL" id="GAA3740916.1"/>
    </source>
</evidence>
<feature type="region of interest" description="Disordered" evidence="1">
    <location>
        <begin position="1"/>
        <end position="115"/>
    </location>
</feature>
<gene>
    <name evidence="2" type="ORF">GCM10022402_20890</name>
</gene>
<protein>
    <submittedName>
        <fullName evidence="2">Uncharacterized protein</fullName>
    </submittedName>
</protein>
<dbReference type="Proteomes" id="UP001500908">
    <property type="component" value="Unassembled WGS sequence"/>
</dbReference>
<feature type="compositionally biased region" description="Low complexity" evidence="1">
    <location>
        <begin position="75"/>
        <end position="86"/>
    </location>
</feature>